<protein>
    <recommendedName>
        <fullName evidence="1">Hedgehog/Intein (Hint) domain-containing protein</fullName>
    </recommendedName>
</protein>
<dbReference type="AlphaFoldDB" id="A0A251X0X1"/>
<keyword evidence="3" id="KW-1185">Reference proteome</keyword>
<evidence type="ECO:0000313" key="3">
    <source>
        <dbReference type="Proteomes" id="UP000194664"/>
    </source>
</evidence>
<dbReference type="OrthoDB" id="6305173at2"/>
<gene>
    <name evidence="2" type="ORF">BVC71_08285</name>
</gene>
<name>A0A251X0X1_9RHOB</name>
<comment type="caution">
    <text evidence="2">The sequence shown here is derived from an EMBL/GenBank/DDBJ whole genome shotgun (WGS) entry which is preliminary data.</text>
</comment>
<dbReference type="Proteomes" id="UP000194664">
    <property type="component" value="Unassembled WGS sequence"/>
</dbReference>
<sequence>MAWIGLRDRHGIGRFAPRGLDAPHNGPLQLKANSLFTRGTIVIECSIDPDHVRQNLFRYAASAPWHSSFRIAIDDDGTLHLMMSMGPSTVAYALPTSLATHKGAATIWYTWDSQNRTGMLAARSCAGDEFSTDLQGPMPLSVLDSDRMFTKSAHTRLGPTTQFCAMANTIEPVGLPASLSGDAIIETTSGPQKVKDIKPGTSIHTANGGRAQVLHVVEQSLPARGRFAPRVIRAPFYGATTNIGFGATQQIELAGSKIEYLFNQEHVLAEIGHLVDDSEIVVDTRNDVVTYFHLLLDQHDVISLSGVRAPTLNPAHFRANPEVIRAGILRDVPIELLPNSTSLDMPHLRNFEALLIPFR</sequence>
<dbReference type="InterPro" id="IPR028992">
    <property type="entry name" value="Hedgehog/Intein_dom"/>
</dbReference>
<dbReference type="EMBL" id="MSPP01000002">
    <property type="protein sequence ID" value="OUD09813.1"/>
    <property type="molecule type" value="Genomic_DNA"/>
</dbReference>
<evidence type="ECO:0000259" key="1">
    <source>
        <dbReference type="Pfam" id="PF13403"/>
    </source>
</evidence>
<evidence type="ECO:0000313" key="2">
    <source>
        <dbReference type="EMBL" id="OUD09813.1"/>
    </source>
</evidence>
<accession>A0A251X0X1</accession>
<feature type="domain" description="Hedgehog/Intein (Hint)" evidence="1">
    <location>
        <begin position="181"/>
        <end position="314"/>
    </location>
</feature>
<dbReference type="Pfam" id="PF13403">
    <property type="entry name" value="Hint_2"/>
    <property type="match status" value="1"/>
</dbReference>
<organism evidence="2 3">
    <name type="scientific">Marivivens niveibacter</name>
    <dbReference type="NCBI Taxonomy" id="1930667"/>
    <lineage>
        <taxon>Bacteria</taxon>
        <taxon>Pseudomonadati</taxon>
        <taxon>Pseudomonadota</taxon>
        <taxon>Alphaproteobacteria</taxon>
        <taxon>Rhodobacterales</taxon>
        <taxon>Paracoccaceae</taxon>
        <taxon>Marivivens group</taxon>
        <taxon>Marivivens</taxon>
    </lineage>
</organism>
<proteinExistence type="predicted"/>
<dbReference type="RefSeq" id="WP_086451151.1">
    <property type="nucleotide sequence ID" value="NZ_MSPP01000002.1"/>
</dbReference>
<reference evidence="2 3" key="1">
    <citation type="submission" date="2016-12" db="EMBL/GenBank/DDBJ databases">
        <title>The draft genome sequence of HSLHS2.</title>
        <authorList>
            <person name="Hu D."/>
            <person name="Wang L."/>
            <person name="Shao Z."/>
        </authorList>
    </citation>
    <scope>NUCLEOTIDE SEQUENCE [LARGE SCALE GENOMIC DNA]</scope>
    <source>
        <strain evidence="2">MCCC 1A06712</strain>
    </source>
</reference>